<dbReference type="Pfam" id="PF00581">
    <property type="entry name" value="Rhodanese"/>
    <property type="match status" value="2"/>
</dbReference>
<reference evidence="5" key="1">
    <citation type="submission" date="2020-06" db="EMBL/GenBank/DDBJ databases">
        <title>Draft genomic sequecing of Geomonas sp. Red745.</title>
        <authorList>
            <person name="Itoh H."/>
            <person name="Xu Z.X."/>
            <person name="Ushijima N."/>
            <person name="Masuda Y."/>
            <person name="Shiratori Y."/>
            <person name="Senoo K."/>
        </authorList>
    </citation>
    <scope>NUCLEOTIDE SEQUENCE [LARGE SCALE GENOMIC DNA]</scope>
    <source>
        <strain evidence="5">Red745</strain>
    </source>
</reference>
<dbReference type="RefSeq" id="WP_183360930.1">
    <property type="nucleotide sequence ID" value="NZ_BLXZ01000003.1"/>
</dbReference>
<accession>A0A6V8N735</accession>
<feature type="signal peptide" evidence="2">
    <location>
        <begin position="1"/>
        <end position="35"/>
    </location>
</feature>
<evidence type="ECO:0000256" key="2">
    <source>
        <dbReference type="SAM" id="SignalP"/>
    </source>
</evidence>
<dbReference type="PROSITE" id="PS50206">
    <property type="entry name" value="RHODANESE_3"/>
    <property type="match status" value="2"/>
</dbReference>
<feature type="chain" id="PRO_5028039707" description="Rhodanese domain-containing protein" evidence="2">
    <location>
        <begin position="36"/>
        <end position="291"/>
    </location>
</feature>
<dbReference type="PANTHER" id="PTHR43855:SF1">
    <property type="entry name" value="THIOSULFATE SULFURTRANSFERASE"/>
    <property type="match status" value="1"/>
</dbReference>
<dbReference type="PANTHER" id="PTHR43855">
    <property type="entry name" value="THIOSULFATE SULFURTRANSFERASE"/>
    <property type="match status" value="1"/>
</dbReference>
<comment type="caution">
    <text evidence="4">The sequence shown here is derived from an EMBL/GenBank/DDBJ whole genome shotgun (WGS) entry which is preliminary data.</text>
</comment>
<gene>
    <name evidence="4" type="ORF">GMLC_19810</name>
</gene>
<dbReference type="AlphaFoldDB" id="A0A6V8N735"/>
<sequence>MQKFLSRLMPHSVRTSARRLLGAAALILVTSLSCAAADLGLIDPVTLKGSAGKWLVLDARPKAEWEAGHLPGAIPFYWESYTRTDAKGVKYSSFPPQELAQALSGLGIDEKTPLVIYGDADKSWGSEGYDAWLFSWLGHKGPIRLLSGGIQAWSASGFALVKGSERQPARKAHYQADPKPQYLIATEEVQRKTGVQLVDVRSTFEWFKGRIPGAVHIPWEDFYTGKDRHPLPPAELKKLLAKHGVDPTKPVAYYCLGGVRSAYAWTVHQLSGLPEARNYKGSWAAWEKRAQ</sequence>
<proteinExistence type="predicted"/>
<evidence type="ECO:0000259" key="3">
    <source>
        <dbReference type="PROSITE" id="PS50206"/>
    </source>
</evidence>
<keyword evidence="2" id="KW-0732">Signal</keyword>
<feature type="domain" description="Rhodanese" evidence="3">
    <location>
        <begin position="50"/>
        <end position="162"/>
    </location>
</feature>
<dbReference type="InterPro" id="IPR001763">
    <property type="entry name" value="Rhodanese-like_dom"/>
</dbReference>
<dbReference type="Gene3D" id="3.40.250.10">
    <property type="entry name" value="Rhodanese-like domain"/>
    <property type="match status" value="2"/>
</dbReference>
<feature type="domain" description="Rhodanese" evidence="3">
    <location>
        <begin position="191"/>
        <end position="288"/>
    </location>
</feature>
<evidence type="ECO:0000313" key="4">
    <source>
        <dbReference type="EMBL" id="GFO68402.1"/>
    </source>
</evidence>
<dbReference type="EMBL" id="BLXZ01000003">
    <property type="protein sequence ID" value="GFO68402.1"/>
    <property type="molecule type" value="Genomic_DNA"/>
</dbReference>
<dbReference type="SUPFAM" id="SSF52821">
    <property type="entry name" value="Rhodanese/Cell cycle control phosphatase"/>
    <property type="match status" value="2"/>
</dbReference>
<dbReference type="Proteomes" id="UP000587586">
    <property type="component" value="Unassembled WGS sequence"/>
</dbReference>
<dbReference type="InterPro" id="IPR051126">
    <property type="entry name" value="Thiosulfate_sulfurtransferase"/>
</dbReference>
<evidence type="ECO:0000313" key="5">
    <source>
        <dbReference type="Proteomes" id="UP000587586"/>
    </source>
</evidence>
<protein>
    <recommendedName>
        <fullName evidence="3">Rhodanese domain-containing protein</fullName>
    </recommendedName>
</protein>
<dbReference type="PROSITE" id="PS51257">
    <property type="entry name" value="PROKAR_LIPOPROTEIN"/>
    <property type="match status" value="1"/>
</dbReference>
<dbReference type="SMART" id="SM00450">
    <property type="entry name" value="RHOD"/>
    <property type="match status" value="2"/>
</dbReference>
<name>A0A6V8N735_9BACT</name>
<keyword evidence="5" id="KW-1185">Reference proteome</keyword>
<dbReference type="InterPro" id="IPR036873">
    <property type="entry name" value="Rhodanese-like_dom_sf"/>
</dbReference>
<organism evidence="4 5">
    <name type="scientific">Geomonas limicola</name>
    <dbReference type="NCBI Taxonomy" id="2740186"/>
    <lineage>
        <taxon>Bacteria</taxon>
        <taxon>Pseudomonadati</taxon>
        <taxon>Thermodesulfobacteriota</taxon>
        <taxon>Desulfuromonadia</taxon>
        <taxon>Geobacterales</taxon>
        <taxon>Geobacteraceae</taxon>
        <taxon>Geomonas</taxon>
    </lineage>
</organism>
<keyword evidence="1" id="KW-0677">Repeat</keyword>
<evidence type="ECO:0000256" key="1">
    <source>
        <dbReference type="ARBA" id="ARBA00022737"/>
    </source>
</evidence>